<keyword evidence="3" id="KW-1003">Cell membrane</keyword>
<evidence type="ECO:0000256" key="2">
    <source>
        <dbReference type="ARBA" id="ARBA00022448"/>
    </source>
</evidence>
<evidence type="ECO:0000259" key="11">
    <source>
        <dbReference type="PROSITE" id="PS50928"/>
    </source>
</evidence>
<evidence type="ECO:0000256" key="10">
    <source>
        <dbReference type="RuleBase" id="RU363032"/>
    </source>
</evidence>
<evidence type="ECO:0000256" key="4">
    <source>
        <dbReference type="ARBA" id="ARBA00022692"/>
    </source>
</evidence>
<comment type="caution">
    <text evidence="12">The sequence shown here is derived from an EMBL/GenBank/DDBJ whole genome shotgun (WGS) entry which is preliminary data.</text>
</comment>
<feature type="transmembrane region" description="Helical" evidence="10">
    <location>
        <begin position="225"/>
        <end position="250"/>
    </location>
</feature>
<dbReference type="Gene3D" id="1.10.3720.10">
    <property type="entry name" value="MetI-like"/>
    <property type="match status" value="1"/>
</dbReference>
<feature type="transmembrane region" description="Helical" evidence="10">
    <location>
        <begin position="62"/>
        <end position="83"/>
    </location>
</feature>
<evidence type="ECO:0000256" key="9">
    <source>
        <dbReference type="ARBA" id="ARBA00024202"/>
    </source>
</evidence>
<keyword evidence="2 10" id="KW-0813">Transport</keyword>
<dbReference type="PANTHER" id="PTHR43386">
    <property type="entry name" value="OLIGOPEPTIDE TRANSPORT SYSTEM PERMEASE PROTEIN APPC"/>
    <property type="match status" value="1"/>
</dbReference>
<accession>A0ABX4H5L9</accession>
<comment type="similarity">
    <text evidence="9">Belongs to the binding-protein-dependent transport system permease family. OppBC subfamily.</text>
</comment>
<dbReference type="CDD" id="cd06261">
    <property type="entry name" value="TM_PBP2"/>
    <property type="match status" value="1"/>
</dbReference>
<gene>
    <name evidence="12" type="ORF">CJF60_00715</name>
</gene>
<reference evidence="12" key="1">
    <citation type="submission" date="2017-08" db="EMBL/GenBank/DDBJ databases">
        <authorList>
            <person name="Alvarez-Ponce D."/>
            <person name="Weitzman C.L."/>
            <person name="Tillett R.L."/>
            <person name="Sandmeier F.C."/>
            <person name="Tracy C.R."/>
        </authorList>
    </citation>
    <scope>NUCLEOTIDE SEQUENCE [LARGE SCALE GENOMIC DNA]</scope>
    <source>
        <strain evidence="12">PS6</strain>
    </source>
</reference>
<evidence type="ECO:0000313" key="12">
    <source>
        <dbReference type="EMBL" id="PAF55195.1"/>
    </source>
</evidence>
<keyword evidence="13" id="KW-1185">Reference proteome</keyword>
<feature type="domain" description="ABC transmembrane type-1" evidence="11">
    <location>
        <begin position="225"/>
        <end position="411"/>
    </location>
</feature>
<protein>
    <submittedName>
        <fullName evidence="12">ABC transporter permease</fullName>
    </submittedName>
</protein>
<dbReference type="InterPro" id="IPR050366">
    <property type="entry name" value="BP-dependent_transpt_permease"/>
</dbReference>
<organism evidence="12 13">
    <name type="scientific">Mycoplasmopsis agassizii</name>
    <dbReference type="NCBI Taxonomy" id="33922"/>
    <lineage>
        <taxon>Bacteria</taxon>
        <taxon>Bacillati</taxon>
        <taxon>Mycoplasmatota</taxon>
        <taxon>Mycoplasmoidales</taxon>
        <taxon>Metamycoplasmataceae</taxon>
        <taxon>Mycoplasmopsis</taxon>
    </lineage>
</organism>
<evidence type="ECO:0000256" key="6">
    <source>
        <dbReference type="ARBA" id="ARBA00022927"/>
    </source>
</evidence>
<evidence type="ECO:0000256" key="7">
    <source>
        <dbReference type="ARBA" id="ARBA00022989"/>
    </source>
</evidence>
<evidence type="ECO:0000256" key="1">
    <source>
        <dbReference type="ARBA" id="ARBA00004651"/>
    </source>
</evidence>
<evidence type="ECO:0000256" key="5">
    <source>
        <dbReference type="ARBA" id="ARBA00022856"/>
    </source>
</evidence>
<dbReference type="InterPro" id="IPR000515">
    <property type="entry name" value="MetI-like"/>
</dbReference>
<comment type="subcellular location">
    <subcellularLocation>
        <location evidence="1 10">Cell membrane</location>
        <topology evidence="1 10">Multi-pass membrane protein</topology>
    </subcellularLocation>
</comment>
<dbReference type="PROSITE" id="PS50928">
    <property type="entry name" value="ABC_TM1"/>
    <property type="match status" value="1"/>
</dbReference>
<name>A0ABX4H5L9_9BACT</name>
<evidence type="ECO:0000256" key="8">
    <source>
        <dbReference type="ARBA" id="ARBA00023136"/>
    </source>
</evidence>
<keyword evidence="6" id="KW-0653">Protein transport</keyword>
<keyword evidence="7 10" id="KW-1133">Transmembrane helix</keyword>
<feature type="transmembrane region" description="Helical" evidence="10">
    <location>
        <begin position="390"/>
        <end position="414"/>
    </location>
</feature>
<proteinExistence type="inferred from homology"/>
<feature type="transmembrane region" description="Helical" evidence="10">
    <location>
        <begin position="271"/>
        <end position="298"/>
    </location>
</feature>
<dbReference type="Proteomes" id="UP000217033">
    <property type="component" value="Unassembled WGS sequence"/>
</dbReference>
<dbReference type="PANTHER" id="PTHR43386:SF24">
    <property type="entry name" value="OLIGOPEPTIDE TRANSPORT SYSTEM PERMEASE PROTEIN AMID"/>
    <property type="match status" value="1"/>
</dbReference>
<keyword evidence="8 10" id="KW-0472">Membrane</keyword>
<evidence type="ECO:0000256" key="3">
    <source>
        <dbReference type="ARBA" id="ARBA00022475"/>
    </source>
</evidence>
<dbReference type="EMBL" id="NQMN01000001">
    <property type="protein sequence ID" value="PAF55195.1"/>
    <property type="molecule type" value="Genomic_DNA"/>
</dbReference>
<sequence>MQKKRKELLMDNKEFNRRYKLGNLTAVDFQKIDIEQNKISELIGKPKKNSIEILKRFFKNPFYSAMFFLLLIILAFVIIAPLVSTFSATEKIIANSSEFFTNGLPPASNPMIVDRQISTTNLASINRLYELYNQYYNFPLPESRSGDVIGETLATYNAYDVLRLQLLSNAVETFTLANSNTAPNAEQFNNILQTVNAYNLNSILGTNKDGLDVWTRTWVAAGQSLGVAFLVSTVTTMIGVFVGIYLGFHVGKWIDTIFLRTVEIFQLLPQIVFFIILVSLLGTNIWSLTLSLILINWADPISGARFWTIIMKDREFVVAAQAAGASKMRLIIFHILPSILGKLFNSYVLRIPSAIFLISSLAFLGFLNDPTDPNLGNVLSRAINDYSNNIWVLVFPGLILLSVTISLQFVAIGLHDALDPRLERSK</sequence>
<dbReference type="SUPFAM" id="SSF161098">
    <property type="entry name" value="MetI-like"/>
    <property type="match status" value="1"/>
</dbReference>
<feature type="transmembrane region" description="Helical" evidence="10">
    <location>
        <begin position="318"/>
        <end position="340"/>
    </location>
</feature>
<dbReference type="Pfam" id="PF00528">
    <property type="entry name" value="BPD_transp_1"/>
    <property type="match status" value="1"/>
</dbReference>
<keyword evidence="4 10" id="KW-0812">Transmembrane</keyword>
<evidence type="ECO:0000313" key="13">
    <source>
        <dbReference type="Proteomes" id="UP000217033"/>
    </source>
</evidence>
<feature type="transmembrane region" description="Helical" evidence="10">
    <location>
        <begin position="347"/>
        <end position="367"/>
    </location>
</feature>
<dbReference type="InterPro" id="IPR035906">
    <property type="entry name" value="MetI-like_sf"/>
</dbReference>
<keyword evidence="5" id="KW-0571">Peptide transport</keyword>